<dbReference type="Gene3D" id="1.10.150.130">
    <property type="match status" value="1"/>
</dbReference>
<dbReference type="InterPro" id="IPR011010">
    <property type="entry name" value="DNA_brk_join_enz"/>
</dbReference>
<keyword evidence="3" id="KW-0238">DNA-binding</keyword>
<dbReference type="InterPro" id="IPR013762">
    <property type="entry name" value="Integrase-like_cat_sf"/>
</dbReference>
<evidence type="ECO:0000259" key="5">
    <source>
        <dbReference type="PROSITE" id="PS51898"/>
    </source>
</evidence>
<gene>
    <name evidence="6" type="ORF">O7A05_08925</name>
</gene>
<proteinExistence type="inferred from homology"/>
<sequence length="402" mass="44635">MTHIDSLRFVNKVRVSMAGDKSGPAASGEPGTAWNDPKVPGLRLRYLATKSVYYLSYRNKVGKQRAYKIGDSRFVTLTEARTQAKDVLARVARGEDPAGEKAELEARPTMAELRDKHLEYSEGRNKAGYRKDNEGFWNNHILPHFGPGKAVADVTDAEVEALHFKMRKTPSAANRVAALLSKAFNLSEKWGWRPRKSNPVHVERYKEHKRKRVPQADEAFRLLQAINDLWEPNPFFAGLVELLCFTGARRNEIQASKREWIKADGLHLPDSKTGEKIVPLSALAREVIAKIPEVKGNPYLIPGRHGHGHLVNVTKPWKALMKAAGITEKLVPHDLRRFFASAGLSAGLELSQVGGLLGHMDTQTTKRYAYLLTGAAQQLANTAAESVKEIMTGGGKVAVLRR</sequence>
<dbReference type="Pfam" id="PF13356">
    <property type="entry name" value="Arm-DNA-bind_3"/>
    <property type="match status" value="1"/>
</dbReference>
<feature type="domain" description="Tyr recombinase" evidence="5">
    <location>
        <begin position="208"/>
        <end position="384"/>
    </location>
</feature>
<keyword evidence="2" id="KW-0229">DNA integration</keyword>
<evidence type="ECO:0000256" key="2">
    <source>
        <dbReference type="ARBA" id="ARBA00022908"/>
    </source>
</evidence>
<dbReference type="EMBL" id="JAPYKO010000004">
    <property type="protein sequence ID" value="MEI9402285.1"/>
    <property type="molecule type" value="Genomic_DNA"/>
</dbReference>
<reference evidence="6 7" key="1">
    <citation type="submission" date="2022-12" db="EMBL/GenBank/DDBJ databases">
        <authorList>
            <person name="Muema E."/>
        </authorList>
    </citation>
    <scope>NUCLEOTIDE SEQUENCE [LARGE SCALE GENOMIC DNA]</scope>
    <source>
        <strain evidence="7">1330</strain>
    </source>
</reference>
<name>A0ABU8KA04_9HYPH</name>
<dbReference type="InterPro" id="IPR050808">
    <property type="entry name" value="Phage_Integrase"/>
</dbReference>
<evidence type="ECO:0000256" key="1">
    <source>
        <dbReference type="ARBA" id="ARBA00008857"/>
    </source>
</evidence>
<protein>
    <submittedName>
        <fullName evidence="6">Site-specific integrase</fullName>
    </submittedName>
</protein>
<dbReference type="RefSeq" id="WP_337092619.1">
    <property type="nucleotide sequence ID" value="NZ_JAPYKO010000004.1"/>
</dbReference>
<dbReference type="SUPFAM" id="SSF56349">
    <property type="entry name" value="DNA breaking-rejoining enzymes"/>
    <property type="match status" value="1"/>
</dbReference>
<evidence type="ECO:0000313" key="6">
    <source>
        <dbReference type="EMBL" id="MEI9402285.1"/>
    </source>
</evidence>
<dbReference type="PROSITE" id="PS51898">
    <property type="entry name" value="TYR_RECOMBINASE"/>
    <property type="match status" value="1"/>
</dbReference>
<organism evidence="6 7">
    <name type="scientific">Mesorhizobium argentiipisi</name>
    <dbReference type="NCBI Taxonomy" id="3015175"/>
    <lineage>
        <taxon>Bacteria</taxon>
        <taxon>Pseudomonadati</taxon>
        <taxon>Pseudomonadota</taxon>
        <taxon>Alphaproteobacteria</taxon>
        <taxon>Hyphomicrobiales</taxon>
        <taxon>Phyllobacteriaceae</taxon>
        <taxon>Mesorhizobium</taxon>
    </lineage>
</organism>
<evidence type="ECO:0000256" key="3">
    <source>
        <dbReference type="ARBA" id="ARBA00023125"/>
    </source>
</evidence>
<evidence type="ECO:0000313" key="7">
    <source>
        <dbReference type="Proteomes" id="UP001366503"/>
    </source>
</evidence>
<dbReference type="Proteomes" id="UP001366503">
    <property type="component" value="Unassembled WGS sequence"/>
</dbReference>
<dbReference type="InterPro" id="IPR002104">
    <property type="entry name" value="Integrase_catalytic"/>
</dbReference>
<dbReference type="Gene3D" id="1.10.443.10">
    <property type="entry name" value="Intergrase catalytic core"/>
    <property type="match status" value="1"/>
</dbReference>
<comment type="caution">
    <text evidence="6">The sequence shown here is derived from an EMBL/GenBank/DDBJ whole genome shotgun (WGS) entry which is preliminary data.</text>
</comment>
<evidence type="ECO:0000256" key="4">
    <source>
        <dbReference type="ARBA" id="ARBA00023172"/>
    </source>
</evidence>
<dbReference type="Gene3D" id="3.30.160.390">
    <property type="entry name" value="Integrase, DNA-binding domain"/>
    <property type="match status" value="1"/>
</dbReference>
<accession>A0ABU8KA04</accession>
<keyword evidence="7" id="KW-1185">Reference proteome</keyword>
<dbReference type="InterPro" id="IPR010998">
    <property type="entry name" value="Integrase_recombinase_N"/>
</dbReference>
<dbReference type="InterPro" id="IPR038488">
    <property type="entry name" value="Integrase_DNA-bd_sf"/>
</dbReference>
<dbReference type="Pfam" id="PF00589">
    <property type="entry name" value="Phage_integrase"/>
    <property type="match status" value="1"/>
</dbReference>
<dbReference type="PANTHER" id="PTHR30629">
    <property type="entry name" value="PROPHAGE INTEGRASE"/>
    <property type="match status" value="1"/>
</dbReference>
<dbReference type="CDD" id="cd00796">
    <property type="entry name" value="INT_Rci_Hp1_C"/>
    <property type="match status" value="1"/>
</dbReference>
<dbReference type="InterPro" id="IPR025166">
    <property type="entry name" value="Integrase_DNA_bind_dom"/>
</dbReference>
<dbReference type="PANTHER" id="PTHR30629:SF2">
    <property type="entry name" value="PROPHAGE INTEGRASE INTS-RELATED"/>
    <property type="match status" value="1"/>
</dbReference>
<keyword evidence="4" id="KW-0233">DNA recombination</keyword>
<comment type="similarity">
    <text evidence="1">Belongs to the 'phage' integrase family.</text>
</comment>